<dbReference type="SUPFAM" id="SSF88659">
    <property type="entry name" value="Sigma3 and sigma4 domains of RNA polymerase sigma factors"/>
    <property type="match status" value="1"/>
</dbReference>
<dbReference type="InterPro" id="IPR036388">
    <property type="entry name" value="WH-like_DNA-bd_sf"/>
</dbReference>
<evidence type="ECO:0000313" key="9">
    <source>
        <dbReference type="Proteomes" id="UP000266691"/>
    </source>
</evidence>
<dbReference type="GO" id="GO:0016987">
    <property type="term" value="F:sigma factor activity"/>
    <property type="evidence" value="ECO:0007669"/>
    <property type="project" value="UniProtKB-KW"/>
</dbReference>
<evidence type="ECO:0000256" key="3">
    <source>
        <dbReference type="ARBA" id="ARBA00023082"/>
    </source>
</evidence>
<dbReference type="GO" id="GO:0003677">
    <property type="term" value="F:DNA binding"/>
    <property type="evidence" value="ECO:0007669"/>
    <property type="project" value="InterPro"/>
</dbReference>
<evidence type="ECO:0000259" key="5">
    <source>
        <dbReference type="Pfam" id="PF04542"/>
    </source>
</evidence>
<dbReference type="Proteomes" id="UP000266691">
    <property type="component" value="Unassembled WGS sequence"/>
</dbReference>
<dbReference type="Pfam" id="PF08281">
    <property type="entry name" value="Sigma70_r4_2"/>
    <property type="match status" value="1"/>
</dbReference>
<evidence type="ECO:0000313" key="7">
    <source>
        <dbReference type="EMBL" id="RIV45217.1"/>
    </source>
</evidence>
<keyword evidence="2" id="KW-0805">Transcription regulation</keyword>
<protein>
    <submittedName>
        <fullName evidence="7">Sigma-70 family RNA polymerase sigma factor</fullName>
    </submittedName>
</protein>
<dbReference type="OrthoDB" id="9795666at2"/>
<keyword evidence="10" id="KW-1185">Reference proteome</keyword>
<comment type="caution">
    <text evidence="7">The sequence shown here is derived from an EMBL/GenBank/DDBJ whole genome shotgun (WGS) entry which is preliminary data.</text>
</comment>
<feature type="domain" description="RNA polymerase sigma-70 region 2" evidence="5">
    <location>
        <begin position="12"/>
        <end position="76"/>
    </location>
</feature>
<name>A0A3A1NHZ8_9FLAO</name>
<reference evidence="8 10" key="2">
    <citation type="submission" date="2019-07" db="EMBL/GenBank/DDBJ databases">
        <title>Draft genome of two Muricauda strains isolated from deep sea.</title>
        <authorList>
            <person name="Sun C."/>
        </authorList>
    </citation>
    <scope>NUCLEOTIDE SEQUENCE [LARGE SCALE GENOMIC DNA]</scope>
    <source>
        <strain evidence="8 10">72</strain>
    </source>
</reference>
<dbReference type="PANTHER" id="PTHR43133">
    <property type="entry name" value="RNA POLYMERASE ECF-TYPE SIGMA FACTO"/>
    <property type="match status" value="1"/>
</dbReference>
<dbReference type="AlphaFoldDB" id="A0A3A1NHZ8"/>
<dbReference type="GO" id="GO:0006352">
    <property type="term" value="P:DNA-templated transcription initiation"/>
    <property type="evidence" value="ECO:0007669"/>
    <property type="project" value="InterPro"/>
</dbReference>
<dbReference type="Proteomes" id="UP000321621">
    <property type="component" value="Unassembled WGS sequence"/>
</dbReference>
<feature type="domain" description="RNA polymerase sigma factor 70 region 4 type 2" evidence="6">
    <location>
        <begin position="108"/>
        <end position="154"/>
    </location>
</feature>
<evidence type="ECO:0000313" key="10">
    <source>
        <dbReference type="Proteomes" id="UP000321621"/>
    </source>
</evidence>
<dbReference type="InterPro" id="IPR013249">
    <property type="entry name" value="RNA_pol_sigma70_r4_t2"/>
</dbReference>
<dbReference type="EMBL" id="QXFI01000018">
    <property type="protein sequence ID" value="RIV45217.1"/>
    <property type="molecule type" value="Genomic_DNA"/>
</dbReference>
<evidence type="ECO:0000256" key="1">
    <source>
        <dbReference type="ARBA" id="ARBA00010641"/>
    </source>
</evidence>
<dbReference type="InterPro" id="IPR014284">
    <property type="entry name" value="RNA_pol_sigma-70_dom"/>
</dbReference>
<dbReference type="SUPFAM" id="SSF88946">
    <property type="entry name" value="Sigma2 domain of RNA polymerase sigma factors"/>
    <property type="match status" value="1"/>
</dbReference>
<dbReference type="InterPro" id="IPR013324">
    <property type="entry name" value="RNA_pol_sigma_r3/r4-like"/>
</dbReference>
<dbReference type="InterPro" id="IPR013325">
    <property type="entry name" value="RNA_pol_sigma_r2"/>
</dbReference>
<comment type="similarity">
    <text evidence="1">Belongs to the sigma-70 factor family. ECF subfamily.</text>
</comment>
<evidence type="ECO:0000259" key="6">
    <source>
        <dbReference type="Pfam" id="PF08281"/>
    </source>
</evidence>
<sequence>MKKKCCDINEQIESFYSYLKYFTLKKVRDETIAEDIVQEVMLKLVESYQKNREIENIKAWLFQVARNTIYDHFKKSAPIVELSDVKILEATEPTNLELSVYDHMIPMIQFLPKKYAEPLQWSDIDKLSQKDVAEKLNLGYSAAKMRVQRARTKLRELFVECCDIVYDANGNFVNCSVKESCIPLINHLVDFQASTKYK</sequence>
<dbReference type="Pfam" id="PF04542">
    <property type="entry name" value="Sigma70_r2"/>
    <property type="match status" value="1"/>
</dbReference>
<organism evidence="7 9">
    <name type="scientific">Flagellimonas pelagia</name>
    <dbReference type="NCBI Taxonomy" id="2306998"/>
    <lineage>
        <taxon>Bacteria</taxon>
        <taxon>Pseudomonadati</taxon>
        <taxon>Bacteroidota</taxon>
        <taxon>Flavobacteriia</taxon>
        <taxon>Flavobacteriales</taxon>
        <taxon>Flavobacteriaceae</taxon>
        <taxon>Flagellimonas</taxon>
    </lineage>
</organism>
<dbReference type="InterPro" id="IPR007627">
    <property type="entry name" value="RNA_pol_sigma70_r2"/>
</dbReference>
<keyword evidence="4" id="KW-0804">Transcription</keyword>
<dbReference type="RefSeq" id="WP_051947131.1">
    <property type="nucleotide sequence ID" value="NZ_QXFI01000018.1"/>
</dbReference>
<dbReference type="Gene3D" id="1.10.10.10">
    <property type="entry name" value="Winged helix-like DNA-binding domain superfamily/Winged helix DNA-binding domain"/>
    <property type="match status" value="1"/>
</dbReference>
<accession>A0A3A1NHZ8</accession>
<reference evidence="7 9" key="1">
    <citation type="submission" date="2018-08" db="EMBL/GenBank/DDBJ databases">
        <title>Proposal of Muricauda 72 sp.nov. and Muricauda NH166 sp.nov., isolated from seawater.</title>
        <authorList>
            <person name="Cheng H."/>
            <person name="Wu Y.-H."/>
            <person name="Guo L.-L."/>
            <person name="Xu X.-W."/>
        </authorList>
    </citation>
    <scope>NUCLEOTIDE SEQUENCE [LARGE SCALE GENOMIC DNA]</scope>
    <source>
        <strain evidence="7 9">72</strain>
    </source>
</reference>
<dbReference type="Gene3D" id="1.10.1740.10">
    <property type="match status" value="1"/>
</dbReference>
<proteinExistence type="inferred from homology"/>
<dbReference type="NCBIfam" id="TIGR02937">
    <property type="entry name" value="sigma70-ECF"/>
    <property type="match status" value="1"/>
</dbReference>
<dbReference type="EMBL" id="VNWK01000018">
    <property type="protein sequence ID" value="TXJ96688.1"/>
    <property type="molecule type" value="Genomic_DNA"/>
</dbReference>
<evidence type="ECO:0000256" key="2">
    <source>
        <dbReference type="ARBA" id="ARBA00023015"/>
    </source>
</evidence>
<evidence type="ECO:0000313" key="8">
    <source>
        <dbReference type="EMBL" id="TXJ96688.1"/>
    </source>
</evidence>
<keyword evidence="3" id="KW-0731">Sigma factor</keyword>
<dbReference type="PANTHER" id="PTHR43133:SF62">
    <property type="entry name" value="RNA POLYMERASE SIGMA FACTOR SIGZ"/>
    <property type="match status" value="1"/>
</dbReference>
<dbReference type="InterPro" id="IPR039425">
    <property type="entry name" value="RNA_pol_sigma-70-like"/>
</dbReference>
<gene>
    <name evidence="7" type="ORF">D2V05_06505</name>
    <name evidence="8" type="ORF">FQ017_06445</name>
</gene>
<evidence type="ECO:0000256" key="4">
    <source>
        <dbReference type="ARBA" id="ARBA00023163"/>
    </source>
</evidence>